<keyword evidence="4" id="KW-0391">Immunity</keyword>
<gene>
    <name evidence="10" type="ORF">UY3_01267</name>
</gene>
<dbReference type="SMART" id="SM00406">
    <property type="entry name" value="IGv"/>
    <property type="match status" value="1"/>
</dbReference>
<dbReference type="PANTHER" id="PTHR19433:SF111">
    <property type="entry name" value="T CELL RECEPTOR ALPHA VARIABLE 4"/>
    <property type="match status" value="1"/>
</dbReference>
<evidence type="ECO:0000256" key="7">
    <source>
        <dbReference type="ARBA" id="ARBA00023180"/>
    </source>
</evidence>
<dbReference type="InterPro" id="IPR013106">
    <property type="entry name" value="Ig_V-set"/>
</dbReference>
<keyword evidence="2" id="KW-1003">Cell membrane</keyword>
<protein>
    <recommendedName>
        <fullName evidence="9">Ig-like domain-containing protein</fullName>
    </recommendedName>
</protein>
<dbReference type="AlphaFoldDB" id="M7BWA1"/>
<organism evidence="10 11">
    <name type="scientific">Chelonia mydas</name>
    <name type="common">Green sea-turtle</name>
    <name type="synonym">Chelonia agassizi</name>
    <dbReference type="NCBI Taxonomy" id="8469"/>
    <lineage>
        <taxon>Eukaryota</taxon>
        <taxon>Metazoa</taxon>
        <taxon>Chordata</taxon>
        <taxon>Craniata</taxon>
        <taxon>Vertebrata</taxon>
        <taxon>Euteleostomi</taxon>
        <taxon>Archelosauria</taxon>
        <taxon>Testudinata</taxon>
        <taxon>Testudines</taxon>
        <taxon>Cryptodira</taxon>
        <taxon>Durocryptodira</taxon>
        <taxon>Americhelydia</taxon>
        <taxon>Chelonioidea</taxon>
        <taxon>Cheloniidae</taxon>
        <taxon>Chelonia</taxon>
    </lineage>
</organism>
<feature type="region of interest" description="Disordered" evidence="8">
    <location>
        <begin position="42"/>
        <end position="64"/>
    </location>
</feature>
<dbReference type="InterPro" id="IPR052051">
    <property type="entry name" value="TCR_complex_component"/>
</dbReference>
<keyword evidence="5" id="KW-0472">Membrane</keyword>
<evidence type="ECO:0000256" key="5">
    <source>
        <dbReference type="ARBA" id="ARBA00023136"/>
    </source>
</evidence>
<dbReference type="SUPFAM" id="SSF48726">
    <property type="entry name" value="Immunoglobulin"/>
    <property type="match status" value="1"/>
</dbReference>
<dbReference type="PROSITE" id="PS50835">
    <property type="entry name" value="IG_LIKE"/>
    <property type="match status" value="1"/>
</dbReference>
<dbReference type="GO" id="GO:0005886">
    <property type="term" value="C:plasma membrane"/>
    <property type="evidence" value="ECO:0007669"/>
    <property type="project" value="UniProtKB-SubCell"/>
</dbReference>
<accession>M7BWA1</accession>
<comment type="subcellular location">
    <subcellularLocation>
        <location evidence="1">Cell membrane</location>
    </subcellularLocation>
</comment>
<dbReference type="Gene3D" id="2.60.40.10">
    <property type="entry name" value="Immunoglobulins"/>
    <property type="match status" value="1"/>
</dbReference>
<dbReference type="InterPro" id="IPR013783">
    <property type="entry name" value="Ig-like_fold"/>
</dbReference>
<dbReference type="GO" id="GO:0009617">
    <property type="term" value="P:response to bacterium"/>
    <property type="evidence" value="ECO:0007669"/>
    <property type="project" value="TreeGrafter"/>
</dbReference>
<keyword evidence="11" id="KW-1185">Reference proteome</keyword>
<feature type="region of interest" description="Disordered" evidence="8">
    <location>
        <begin position="167"/>
        <end position="189"/>
    </location>
</feature>
<dbReference type="Proteomes" id="UP000031443">
    <property type="component" value="Unassembled WGS sequence"/>
</dbReference>
<evidence type="ECO:0000259" key="9">
    <source>
        <dbReference type="PROSITE" id="PS50835"/>
    </source>
</evidence>
<evidence type="ECO:0000313" key="11">
    <source>
        <dbReference type="Proteomes" id="UP000031443"/>
    </source>
</evidence>
<dbReference type="InterPro" id="IPR036179">
    <property type="entry name" value="Ig-like_dom_sf"/>
</dbReference>
<dbReference type="EMBL" id="KB490737">
    <property type="protein sequence ID" value="EMP41489.1"/>
    <property type="molecule type" value="Genomic_DNA"/>
</dbReference>
<evidence type="ECO:0000256" key="4">
    <source>
        <dbReference type="ARBA" id="ARBA00022859"/>
    </source>
</evidence>
<dbReference type="PANTHER" id="PTHR19433">
    <property type="entry name" value="T-CELL RECEPTOR ALPHA CHAIN V REGION-RELATED"/>
    <property type="match status" value="1"/>
</dbReference>
<evidence type="ECO:0000256" key="3">
    <source>
        <dbReference type="ARBA" id="ARBA00022729"/>
    </source>
</evidence>
<evidence type="ECO:0000256" key="6">
    <source>
        <dbReference type="ARBA" id="ARBA00023157"/>
    </source>
</evidence>
<evidence type="ECO:0000256" key="8">
    <source>
        <dbReference type="SAM" id="MobiDB-lite"/>
    </source>
</evidence>
<dbReference type="InterPro" id="IPR007110">
    <property type="entry name" value="Ig-like_dom"/>
</dbReference>
<feature type="compositionally biased region" description="Basic and acidic residues" evidence="8">
    <location>
        <begin position="167"/>
        <end position="184"/>
    </location>
</feature>
<dbReference type="GO" id="GO:0002376">
    <property type="term" value="P:immune system process"/>
    <property type="evidence" value="ECO:0007669"/>
    <property type="project" value="UniProtKB-KW"/>
</dbReference>
<keyword evidence="7" id="KW-0325">Glycoprotein</keyword>
<feature type="region of interest" description="Disordered" evidence="8">
    <location>
        <begin position="1"/>
        <end position="26"/>
    </location>
</feature>
<evidence type="ECO:0000256" key="2">
    <source>
        <dbReference type="ARBA" id="ARBA00022475"/>
    </source>
</evidence>
<evidence type="ECO:0000313" key="10">
    <source>
        <dbReference type="EMBL" id="EMP41489.1"/>
    </source>
</evidence>
<feature type="domain" description="Ig-like" evidence="9">
    <location>
        <begin position="207"/>
        <end position="304"/>
    </location>
</feature>
<keyword evidence="3" id="KW-0732">Signal</keyword>
<evidence type="ECO:0000256" key="1">
    <source>
        <dbReference type="ARBA" id="ARBA00004236"/>
    </source>
</evidence>
<dbReference type="STRING" id="8469.M7BWA1"/>
<keyword evidence="6" id="KW-1015">Disulfide bond</keyword>
<name>M7BWA1_CHEMY</name>
<reference evidence="11" key="1">
    <citation type="journal article" date="2013" name="Nat. Genet.">
        <title>The draft genomes of soft-shell turtle and green sea turtle yield insights into the development and evolution of the turtle-specific body plan.</title>
        <authorList>
            <person name="Wang Z."/>
            <person name="Pascual-Anaya J."/>
            <person name="Zadissa A."/>
            <person name="Li W."/>
            <person name="Niimura Y."/>
            <person name="Huang Z."/>
            <person name="Li C."/>
            <person name="White S."/>
            <person name="Xiong Z."/>
            <person name="Fang D."/>
            <person name="Wang B."/>
            <person name="Ming Y."/>
            <person name="Chen Y."/>
            <person name="Zheng Y."/>
            <person name="Kuraku S."/>
            <person name="Pignatelli M."/>
            <person name="Herrero J."/>
            <person name="Beal K."/>
            <person name="Nozawa M."/>
            <person name="Li Q."/>
            <person name="Wang J."/>
            <person name="Zhang H."/>
            <person name="Yu L."/>
            <person name="Shigenobu S."/>
            <person name="Wang J."/>
            <person name="Liu J."/>
            <person name="Flicek P."/>
            <person name="Searle S."/>
            <person name="Wang J."/>
            <person name="Kuratani S."/>
            <person name="Yin Y."/>
            <person name="Aken B."/>
            <person name="Zhang G."/>
            <person name="Irie N."/>
        </authorList>
    </citation>
    <scope>NUCLEOTIDE SEQUENCE [LARGE SCALE GENOMIC DNA]</scope>
</reference>
<dbReference type="Pfam" id="PF07686">
    <property type="entry name" value="V-set"/>
    <property type="match status" value="1"/>
</dbReference>
<sequence>MTLGAQPPSLLSAAERLGRIRKRPRRTKDDFLHEVMMHSTTEKKELKEWRDSKKRERKDNMAHQKEATEQLLTVMEPQADTLQAILALQTEQLRARPPLQLPSQKPFTCTPHPPPPPKTPWLQSVPTTFTPVPSQSSPAAPPYPLHSAPVPLQFGPAEVQHLLHRTPEEKAGAQRDRKGTERRSCSAVKMGTTPGSGIVLIFVLLSPGRAEIQQPGTAEGVEGAELNFTCSHPSIKTNENVVWYRQFPNRGPEFIVSGYREITHIPDPEGALHVSGDRKSSALALSRARLADAAVYYCALRDTV</sequence>
<proteinExistence type="predicted"/>